<dbReference type="SMART" id="SM00558">
    <property type="entry name" value="JmjC"/>
    <property type="match status" value="1"/>
</dbReference>
<dbReference type="SUPFAM" id="SSF57903">
    <property type="entry name" value="FYVE/PHD zinc finger"/>
    <property type="match status" value="2"/>
</dbReference>
<dbReference type="GO" id="GO:0005634">
    <property type="term" value="C:nucleus"/>
    <property type="evidence" value="ECO:0007669"/>
    <property type="project" value="UniProtKB-SubCell"/>
</dbReference>
<feature type="region of interest" description="Disordered" evidence="9">
    <location>
        <begin position="1"/>
        <end position="37"/>
    </location>
</feature>
<dbReference type="AlphaFoldDB" id="A0A1Y1YBB5"/>
<evidence type="ECO:0000256" key="3">
    <source>
        <dbReference type="ARBA" id="ARBA00022737"/>
    </source>
</evidence>
<dbReference type="InterPro" id="IPR003349">
    <property type="entry name" value="JmjN"/>
</dbReference>
<evidence type="ECO:0000256" key="6">
    <source>
        <dbReference type="ARBA" id="ARBA00023004"/>
    </source>
</evidence>
<keyword evidence="4 8" id="KW-0863">Zinc-finger</keyword>
<evidence type="ECO:0000259" key="13">
    <source>
        <dbReference type="PROSITE" id="PS51184"/>
    </source>
</evidence>
<dbReference type="PROSITE" id="PS51011">
    <property type="entry name" value="ARID"/>
    <property type="match status" value="1"/>
</dbReference>
<dbReference type="InterPro" id="IPR004198">
    <property type="entry name" value="Znf_C5HC2"/>
</dbReference>
<dbReference type="SUPFAM" id="SSF51197">
    <property type="entry name" value="Clavaminate synthase-like"/>
    <property type="match status" value="1"/>
</dbReference>
<evidence type="ECO:0000256" key="1">
    <source>
        <dbReference type="ARBA" id="ARBA00004123"/>
    </source>
</evidence>
<dbReference type="SMART" id="SM00249">
    <property type="entry name" value="PHD"/>
    <property type="match status" value="2"/>
</dbReference>
<evidence type="ECO:0000313" key="14">
    <source>
        <dbReference type="EMBL" id="ORX95233.1"/>
    </source>
</evidence>
<dbReference type="InterPro" id="IPR019786">
    <property type="entry name" value="Zinc_finger_PHD-type_CS"/>
</dbReference>
<dbReference type="SMART" id="SM00501">
    <property type="entry name" value="BRIGHT"/>
    <property type="match status" value="1"/>
</dbReference>
<keyword evidence="3" id="KW-0677">Repeat</keyword>
<evidence type="ECO:0000313" key="15">
    <source>
        <dbReference type="Proteomes" id="UP000193498"/>
    </source>
</evidence>
<keyword evidence="2" id="KW-0479">Metal-binding</keyword>
<accession>A0A1Y1YBB5</accession>
<dbReference type="Pfam" id="PF00628">
    <property type="entry name" value="PHD"/>
    <property type="match status" value="2"/>
</dbReference>
<evidence type="ECO:0000256" key="8">
    <source>
        <dbReference type="PROSITE-ProRule" id="PRU00146"/>
    </source>
</evidence>
<evidence type="ECO:0000259" key="12">
    <source>
        <dbReference type="PROSITE" id="PS51183"/>
    </source>
</evidence>
<sequence length="1267" mass="143105">MSEEKPSNKTLGVKKAPKFELPKAPVPPDSETPNGERGRERVFGIEEAPTFFPTAEEFLDPYEYIGHIRPVAEKYGMCKIIPPASWSPPFSLDSETFHFSTKDNRGIPKQTAAVADEEYIQELCKFHSKQGQPIHKLPQLDHKPVDLLILKNEVALRGGFQNVSSPCLTLLVWTQRNNPSLSLLSAPQVTVEKKWAEIGRTMNYSRKTCTSLSNSLKTIYSRFVLPFELHMSTSTRADKEPRLAYDDVDDESELSSAGPLFDSESDDGHGDRNTESSFPSSPVTPTPAQNGFSKPPKAQSSKSDPSSIACEICRKDQNEEALLLCDGCDRGYHMYCLSPPLKVVPKTDWFCPNCIAQVDSITSEVHARYSLQLFQKKAQKFKEEIFSSMRTGDSSKAVTEDLTEELFWKLVDAGYDDLDVECGSDLSSALYGSGFPTIERNPREKYSLDKWNPNILPTLPDCLFSSIDTHVPELVVPRLNVGMCFSSFSWRYEPYYAYGIDFLHWGDSKTWYCVPASDARRFEEVVREVVPDLSTQEPEFPLRLATMVSPETLKSHGIKVTAVNQRAGQLVVTFPQACHAEFCHGFNFGENVNFALSDWPQHVLQYLNRSRALRKEPAFSYDGLMVALASNEPSIKTAVWLHAPLKEVVDQEIANRNALRSRCPDMKEEVDPGLPVTRCSHCKELNRLSTLSCSCTIKVTCPAHGEHVSFFATKEVVEQCNVNVNLCECPPDARVLRIRHSDEELQRMVSEVTDKAELPSRWVRKFHESVASLKLPSLNTLKHLLNDAEKIPVFINEAAFLKIFVNRANEWVEKANSFLGKKHRRGSTRPNIPSEEHVRGLFTEVLKLNFHSPEILSLEQLLQVIDTFKAEAHAALADPGMTIDQLRQLYQSGISVNVQMEELPKLMNCIRTMEWNELASCDSPTDLSKVEQMLHMASDYDIDVDDSSLKRLKHLQARGQRWKQSAVAILDQDMITSAELEALIELARESPHVPSLLSQAESLLSKVQDWSVSARALLGRGENPDILQRPTVDELHQMLGRLKEIPNKPVEVYILEHEQELTDKWCAAVKKAFLKVQTPKGWDEVLEVLQQNVSKCSAVESQGEAYCLCRSADSGFMIECDSCHEWYHGHCVKLTRKDAKSQRSYICPICNPAVGISRVFKRPTLEDLYKLIRESSQFKFIPREREILLSLTDDASSLRLQIRRFLATLNTTPSPSITQIQHYLRKVEGMMIHLPAETAQLRQIQSAYELPINHELDSASEESGYSS</sequence>
<dbReference type="PANTHER" id="PTHR10694">
    <property type="entry name" value="LYSINE-SPECIFIC DEMETHYLASE"/>
    <property type="match status" value="1"/>
</dbReference>
<evidence type="ECO:0000259" key="10">
    <source>
        <dbReference type="PROSITE" id="PS50016"/>
    </source>
</evidence>
<keyword evidence="5" id="KW-0862">Zinc</keyword>
<organism evidence="14 15">
    <name type="scientific">Basidiobolus meristosporus CBS 931.73</name>
    <dbReference type="NCBI Taxonomy" id="1314790"/>
    <lineage>
        <taxon>Eukaryota</taxon>
        <taxon>Fungi</taxon>
        <taxon>Fungi incertae sedis</taxon>
        <taxon>Zoopagomycota</taxon>
        <taxon>Entomophthoromycotina</taxon>
        <taxon>Basidiobolomycetes</taxon>
        <taxon>Basidiobolales</taxon>
        <taxon>Basidiobolaceae</taxon>
        <taxon>Basidiobolus</taxon>
    </lineage>
</organism>
<dbReference type="InterPro" id="IPR011011">
    <property type="entry name" value="Znf_FYVE_PHD"/>
</dbReference>
<evidence type="ECO:0000256" key="5">
    <source>
        <dbReference type="ARBA" id="ARBA00022833"/>
    </source>
</evidence>
<dbReference type="InterPro" id="IPR019787">
    <property type="entry name" value="Znf_PHD-finger"/>
</dbReference>
<proteinExistence type="predicted"/>
<evidence type="ECO:0000256" key="7">
    <source>
        <dbReference type="ARBA" id="ARBA00023242"/>
    </source>
</evidence>
<dbReference type="SMART" id="SM01014">
    <property type="entry name" value="ARID"/>
    <property type="match status" value="1"/>
</dbReference>
<dbReference type="SUPFAM" id="SSF46774">
    <property type="entry name" value="ARID-like"/>
    <property type="match status" value="1"/>
</dbReference>
<dbReference type="InterPro" id="IPR001606">
    <property type="entry name" value="ARID_dom"/>
</dbReference>
<dbReference type="Pfam" id="PF02373">
    <property type="entry name" value="JmjC"/>
    <property type="match status" value="1"/>
</dbReference>
<dbReference type="PROSITE" id="PS51183">
    <property type="entry name" value="JMJN"/>
    <property type="match status" value="1"/>
</dbReference>
<evidence type="ECO:0000256" key="9">
    <source>
        <dbReference type="SAM" id="MobiDB-lite"/>
    </source>
</evidence>
<dbReference type="Gene3D" id="3.30.40.10">
    <property type="entry name" value="Zinc/RING finger domain, C3HC4 (zinc finger)"/>
    <property type="match status" value="2"/>
</dbReference>
<dbReference type="GO" id="GO:0000785">
    <property type="term" value="C:chromatin"/>
    <property type="evidence" value="ECO:0007669"/>
    <property type="project" value="TreeGrafter"/>
</dbReference>
<dbReference type="Gene3D" id="1.10.150.60">
    <property type="entry name" value="ARID DNA-binding domain"/>
    <property type="match status" value="1"/>
</dbReference>
<dbReference type="GO" id="GO:0003677">
    <property type="term" value="F:DNA binding"/>
    <property type="evidence" value="ECO:0007669"/>
    <property type="project" value="InterPro"/>
</dbReference>
<dbReference type="STRING" id="1314790.A0A1Y1YBB5"/>
<dbReference type="InParanoid" id="A0A1Y1YBB5"/>
<feature type="domain" description="PHD-type" evidence="10">
    <location>
        <begin position="1104"/>
        <end position="1153"/>
    </location>
</feature>
<feature type="domain" description="JmjN" evidence="12">
    <location>
        <begin position="48"/>
        <end position="89"/>
    </location>
</feature>
<feature type="domain" description="PHD-type" evidence="10">
    <location>
        <begin position="307"/>
        <end position="357"/>
    </location>
</feature>
<dbReference type="GO" id="GO:0008270">
    <property type="term" value="F:zinc ion binding"/>
    <property type="evidence" value="ECO:0007669"/>
    <property type="project" value="UniProtKB-KW"/>
</dbReference>
<feature type="compositionally biased region" description="Low complexity" evidence="9">
    <location>
        <begin position="275"/>
        <end position="287"/>
    </location>
</feature>
<dbReference type="Proteomes" id="UP000193498">
    <property type="component" value="Unassembled WGS sequence"/>
</dbReference>
<gene>
    <name evidence="14" type="ORF">K493DRAFT_301594</name>
</gene>
<dbReference type="PROSITE" id="PS50016">
    <property type="entry name" value="ZF_PHD_2"/>
    <property type="match status" value="2"/>
</dbReference>
<dbReference type="Pfam" id="PF01388">
    <property type="entry name" value="ARID"/>
    <property type="match status" value="1"/>
</dbReference>
<evidence type="ECO:0000256" key="2">
    <source>
        <dbReference type="ARBA" id="ARBA00022723"/>
    </source>
</evidence>
<feature type="domain" description="ARID" evidence="11">
    <location>
        <begin position="113"/>
        <end position="232"/>
    </location>
</feature>
<dbReference type="EMBL" id="MCFE01000182">
    <property type="protein sequence ID" value="ORX95233.1"/>
    <property type="molecule type" value="Genomic_DNA"/>
</dbReference>
<dbReference type="PROSITE" id="PS51184">
    <property type="entry name" value="JMJC"/>
    <property type="match status" value="1"/>
</dbReference>
<keyword evidence="6" id="KW-0408">Iron</keyword>
<evidence type="ECO:0008006" key="16">
    <source>
        <dbReference type="Google" id="ProtNLM"/>
    </source>
</evidence>
<reference evidence="14 15" key="1">
    <citation type="submission" date="2016-07" db="EMBL/GenBank/DDBJ databases">
        <title>Pervasive Adenine N6-methylation of Active Genes in Fungi.</title>
        <authorList>
            <consortium name="DOE Joint Genome Institute"/>
            <person name="Mondo S.J."/>
            <person name="Dannebaum R.O."/>
            <person name="Kuo R.C."/>
            <person name="Labutti K."/>
            <person name="Haridas S."/>
            <person name="Kuo A."/>
            <person name="Salamov A."/>
            <person name="Ahrendt S.R."/>
            <person name="Lipzen A."/>
            <person name="Sullivan W."/>
            <person name="Andreopoulos W.B."/>
            <person name="Clum A."/>
            <person name="Lindquist E."/>
            <person name="Daum C."/>
            <person name="Ramamoorthy G.K."/>
            <person name="Gryganskyi A."/>
            <person name="Culley D."/>
            <person name="Magnuson J.K."/>
            <person name="James T.Y."/>
            <person name="O'Malley M.A."/>
            <person name="Stajich J.E."/>
            <person name="Spatafora J.W."/>
            <person name="Visel A."/>
            <person name="Grigoriev I.V."/>
        </authorList>
    </citation>
    <scope>NUCLEOTIDE SEQUENCE [LARGE SCALE GENOMIC DNA]</scope>
    <source>
        <strain evidence="14 15">CBS 931.73</strain>
    </source>
</reference>
<dbReference type="PANTHER" id="PTHR10694:SF33">
    <property type="entry name" value="LYSINE-SPECIFIC DEMETHYLASE 5"/>
    <property type="match status" value="1"/>
</dbReference>
<keyword evidence="15" id="KW-1185">Reference proteome</keyword>
<dbReference type="OrthoDB" id="1678912at2759"/>
<comment type="subcellular location">
    <subcellularLocation>
        <location evidence="1">Nucleus</location>
    </subcellularLocation>
</comment>
<dbReference type="PROSITE" id="PS01359">
    <property type="entry name" value="ZF_PHD_1"/>
    <property type="match status" value="2"/>
</dbReference>
<dbReference type="Pfam" id="PF08429">
    <property type="entry name" value="PLU-1"/>
    <property type="match status" value="1"/>
</dbReference>
<evidence type="ECO:0000256" key="4">
    <source>
        <dbReference type="ARBA" id="ARBA00022771"/>
    </source>
</evidence>
<keyword evidence="7" id="KW-0539">Nucleus</keyword>
<dbReference type="InterPro" id="IPR013637">
    <property type="entry name" value="Lys_sp_deMease-like_dom"/>
</dbReference>
<dbReference type="GO" id="GO:0006355">
    <property type="term" value="P:regulation of DNA-templated transcription"/>
    <property type="evidence" value="ECO:0007669"/>
    <property type="project" value="TreeGrafter"/>
</dbReference>
<dbReference type="FunCoup" id="A0A1Y1YBB5">
    <property type="interactions" value="345"/>
</dbReference>
<evidence type="ECO:0000259" key="11">
    <source>
        <dbReference type="PROSITE" id="PS51011"/>
    </source>
</evidence>
<protein>
    <recommendedName>
        <fullName evidence="16">JmjC-domain-containing protein</fullName>
    </recommendedName>
</protein>
<feature type="compositionally biased region" description="Polar residues" evidence="9">
    <location>
        <begin position="288"/>
        <end position="305"/>
    </location>
</feature>
<dbReference type="SMART" id="SM00545">
    <property type="entry name" value="JmjN"/>
    <property type="match status" value="1"/>
</dbReference>
<feature type="region of interest" description="Disordered" evidence="9">
    <location>
        <begin position="240"/>
        <end position="305"/>
    </location>
</feature>
<dbReference type="Pfam" id="PF02928">
    <property type="entry name" value="zf-C5HC2"/>
    <property type="match status" value="1"/>
</dbReference>
<dbReference type="Pfam" id="PF02375">
    <property type="entry name" value="JmjN"/>
    <property type="match status" value="1"/>
</dbReference>
<dbReference type="Gene3D" id="2.60.120.650">
    <property type="entry name" value="Cupin"/>
    <property type="match status" value="1"/>
</dbReference>
<dbReference type="InterPro" id="IPR003347">
    <property type="entry name" value="JmjC_dom"/>
</dbReference>
<dbReference type="CDD" id="cd16100">
    <property type="entry name" value="ARID"/>
    <property type="match status" value="1"/>
</dbReference>
<name>A0A1Y1YBB5_9FUNG</name>
<dbReference type="InterPro" id="IPR013083">
    <property type="entry name" value="Znf_RING/FYVE/PHD"/>
</dbReference>
<comment type="caution">
    <text evidence="14">The sequence shown here is derived from an EMBL/GenBank/DDBJ whole genome shotgun (WGS) entry which is preliminary data.</text>
</comment>
<dbReference type="InterPro" id="IPR001965">
    <property type="entry name" value="Znf_PHD"/>
</dbReference>
<feature type="domain" description="JmjC" evidence="13">
    <location>
        <begin position="445"/>
        <end position="611"/>
    </location>
</feature>
<dbReference type="GO" id="GO:0034647">
    <property type="term" value="F:histone H3K4me/H3K4me2/H3K4me3 demethylase activity"/>
    <property type="evidence" value="ECO:0007669"/>
    <property type="project" value="TreeGrafter"/>
</dbReference>
<dbReference type="InterPro" id="IPR036431">
    <property type="entry name" value="ARID_dom_sf"/>
</dbReference>